<evidence type="ECO:0000256" key="1">
    <source>
        <dbReference type="ARBA" id="ARBA00022630"/>
    </source>
</evidence>
<proteinExistence type="predicted"/>
<organism evidence="5 6">
    <name type="scientific">Paraoerskovia marina</name>
    <dbReference type="NCBI Taxonomy" id="545619"/>
    <lineage>
        <taxon>Bacteria</taxon>
        <taxon>Bacillati</taxon>
        <taxon>Actinomycetota</taxon>
        <taxon>Actinomycetes</taxon>
        <taxon>Micrococcales</taxon>
        <taxon>Cellulomonadaceae</taxon>
        <taxon>Paraoerskovia</taxon>
    </lineage>
</organism>
<evidence type="ECO:0000256" key="2">
    <source>
        <dbReference type="ARBA" id="ARBA00023002"/>
    </source>
</evidence>
<dbReference type="PRINTS" id="PR00469">
    <property type="entry name" value="PNDRDTASEII"/>
</dbReference>
<dbReference type="GO" id="GO:0004791">
    <property type="term" value="F:thioredoxin-disulfide reductase (NADPH) activity"/>
    <property type="evidence" value="ECO:0007669"/>
    <property type="project" value="UniProtKB-EC"/>
</dbReference>
<dbReference type="OrthoDB" id="9786503at2"/>
<keyword evidence="6" id="KW-1185">Reference proteome</keyword>
<comment type="catalytic activity">
    <reaction evidence="3">
        <text>[thioredoxin]-dithiol + NADP(+) = [thioredoxin]-disulfide + NADPH + H(+)</text>
        <dbReference type="Rhea" id="RHEA:20345"/>
        <dbReference type="Rhea" id="RHEA-COMP:10698"/>
        <dbReference type="Rhea" id="RHEA-COMP:10700"/>
        <dbReference type="ChEBI" id="CHEBI:15378"/>
        <dbReference type="ChEBI" id="CHEBI:29950"/>
        <dbReference type="ChEBI" id="CHEBI:50058"/>
        <dbReference type="ChEBI" id="CHEBI:57783"/>
        <dbReference type="ChEBI" id="CHEBI:58349"/>
        <dbReference type="EC" id="1.8.1.9"/>
    </reaction>
</comment>
<gene>
    <name evidence="5" type="ORF">SAMN04489860_0360</name>
</gene>
<dbReference type="AlphaFoldDB" id="A0A1H1MWI8"/>
<dbReference type="InterPro" id="IPR036188">
    <property type="entry name" value="FAD/NAD-bd_sf"/>
</dbReference>
<dbReference type="PRINTS" id="PR00368">
    <property type="entry name" value="FADPNR"/>
</dbReference>
<dbReference type="InterPro" id="IPR050097">
    <property type="entry name" value="Ferredoxin-NADP_redctase_2"/>
</dbReference>
<evidence type="ECO:0000259" key="4">
    <source>
        <dbReference type="Pfam" id="PF07992"/>
    </source>
</evidence>
<dbReference type="SUPFAM" id="SSF51905">
    <property type="entry name" value="FAD/NAD(P)-binding domain"/>
    <property type="match status" value="1"/>
</dbReference>
<dbReference type="PANTHER" id="PTHR48105">
    <property type="entry name" value="THIOREDOXIN REDUCTASE 1-RELATED-RELATED"/>
    <property type="match status" value="1"/>
</dbReference>
<name>A0A1H1MWI8_9CELL</name>
<reference evidence="5 6" key="1">
    <citation type="submission" date="2016-10" db="EMBL/GenBank/DDBJ databases">
        <authorList>
            <person name="de Groot N.N."/>
        </authorList>
    </citation>
    <scope>NUCLEOTIDE SEQUENCE [LARGE SCALE GENOMIC DNA]</scope>
    <source>
        <strain evidence="5 6">DSM 22126</strain>
    </source>
</reference>
<dbReference type="STRING" id="545619.SAMN04489860_0360"/>
<dbReference type="Gene3D" id="3.50.50.60">
    <property type="entry name" value="FAD/NAD(P)-binding domain"/>
    <property type="match status" value="2"/>
</dbReference>
<dbReference type="RefSeq" id="WP_083371361.1">
    <property type="nucleotide sequence ID" value="NZ_LT629776.1"/>
</dbReference>
<keyword evidence="1" id="KW-0285">Flavoprotein</keyword>
<dbReference type="eggNOG" id="COG0492">
    <property type="taxonomic scope" value="Bacteria"/>
</dbReference>
<sequence length="314" mass="33375">MSEKYPFDVAVIGGGPAGLSAAVTLGRSLRSVVVIDAGQPRNAPAAGAHNLLGHEGRPPREILADGRAEAESYGVRLVDGAVTSARRVGHEFEVDVDGGETVRARRILLATGLVDELPDVPGLAEHWGTTVLHCPFCHGYEIRDQHVGILATNENVAHQALLFRELTRRVTVFLHTAPEPDDDTWDQWAALGIEVVDGRVHDVAGQDGGLSLGLDGFRRHVDALVVAPRFVARPELYTALGGTMREEPFGTTIPTLPGGQTEVDGVWAAGNSGNAMAMVSAASAEGVLAGVRLHADLMLEDARRAVLARRLPVR</sequence>
<evidence type="ECO:0000256" key="3">
    <source>
        <dbReference type="ARBA" id="ARBA00048132"/>
    </source>
</evidence>
<accession>A0A1H1MWI8</accession>
<dbReference type="InterPro" id="IPR023753">
    <property type="entry name" value="FAD/NAD-binding_dom"/>
</dbReference>
<keyword evidence="2" id="KW-0560">Oxidoreductase</keyword>
<evidence type="ECO:0000313" key="6">
    <source>
        <dbReference type="Proteomes" id="UP000185663"/>
    </source>
</evidence>
<protein>
    <submittedName>
        <fullName evidence="5">Thioredoxin reductase</fullName>
    </submittedName>
</protein>
<dbReference type="EMBL" id="LT629776">
    <property type="protein sequence ID" value="SDR91136.1"/>
    <property type="molecule type" value="Genomic_DNA"/>
</dbReference>
<evidence type="ECO:0000313" key="5">
    <source>
        <dbReference type="EMBL" id="SDR91136.1"/>
    </source>
</evidence>
<feature type="domain" description="FAD/NAD(P)-binding" evidence="4">
    <location>
        <begin position="7"/>
        <end position="286"/>
    </location>
</feature>
<dbReference type="Pfam" id="PF07992">
    <property type="entry name" value="Pyr_redox_2"/>
    <property type="match status" value="1"/>
</dbReference>
<dbReference type="Proteomes" id="UP000185663">
    <property type="component" value="Chromosome I"/>
</dbReference>